<comment type="catalytic activity">
    <reaction evidence="1">
        <text>ATP-independent breakage of single-stranded DNA, followed by passage and rejoining.</text>
        <dbReference type="EC" id="5.6.2.1"/>
    </reaction>
</comment>
<evidence type="ECO:0000256" key="5">
    <source>
        <dbReference type="ARBA" id="ARBA00023125"/>
    </source>
</evidence>
<dbReference type="InterPro" id="IPR013500">
    <property type="entry name" value="TopoI_cat_euk"/>
</dbReference>
<dbReference type="InterPro" id="IPR014711">
    <property type="entry name" value="TopoI_cat_a-hlx-sub_euk"/>
</dbReference>
<feature type="domain" description="DNA topoisomerase I catalytic core eukaryotic-type" evidence="7">
    <location>
        <begin position="100"/>
        <end position="304"/>
    </location>
</feature>
<dbReference type="EC" id="5.6.2.1" evidence="3"/>
<organism evidence="9 10">
    <name type="scientific">Pseudonocardia aurantiaca</name>
    <dbReference type="NCBI Taxonomy" id="75290"/>
    <lineage>
        <taxon>Bacteria</taxon>
        <taxon>Bacillati</taxon>
        <taxon>Actinomycetota</taxon>
        <taxon>Actinomycetes</taxon>
        <taxon>Pseudonocardiales</taxon>
        <taxon>Pseudonocardiaceae</taxon>
        <taxon>Pseudonocardia</taxon>
    </lineage>
</organism>
<evidence type="ECO:0000256" key="6">
    <source>
        <dbReference type="ARBA" id="ARBA00023235"/>
    </source>
</evidence>
<evidence type="ECO:0000259" key="7">
    <source>
        <dbReference type="Pfam" id="PF01028"/>
    </source>
</evidence>
<keyword evidence="10" id="KW-1185">Reference proteome</keyword>
<dbReference type="SUPFAM" id="SSF56349">
    <property type="entry name" value="DNA breaking-rejoining enzymes"/>
    <property type="match status" value="1"/>
</dbReference>
<keyword evidence="5" id="KW-0238">DNA-binding</keyword>
<evidence type="ECO:0000313" key="9">
    <source>
        <dbReference type="EMBL" id="MFD1531184.1"/>
    </source>
</evidence>
<dbReference type="PROSITE" id="PS52038">
    <property type="entry name" value="TOPO_IB_2"/>
    <property type="match status" value="1"/>
</dbReference>
<evidence type="ECO:0000259" key="8">
    <source>
        <dbReference type="Pfam" id="PF21338"/>
    </source>
</evidence>
<dbReference type="InterPro" id="IPR001631">
    <property type="entry name" value="TopoI"/>
</dbReference>
<name>A0ABW4FLC1_9PSEU</name>
<dbReference type="PRINTS" id="PR00416">
    <property type="entry name" value="EUTPISMRASEI"/>
</dbReference>
<keyword evidence="4" id="KW-0799">Topoisomerase</keyword>
<dbReference type="Pfam" id="PF21338">
    <property type="entry name" value="Top1B_N_bact"/>
    <property type="match status" value="1"/>
</dbReference>
<dbReference type="SUPFAM" id="SSF55869">
    <property type="entry name" value="DNA topoisomerase I domain"/>
    <property type="match status" value="1"/>
</dbReference>
<sequence length="347" mass="38777">MSSDLEELVAADPVELAVEIGLEYVNDAIPGITREHGSDGWVYRTPDGAAVTEPDELTRIAAIGIPPRWTQVWISPNPRGHIQATGRDGRKRKQYRYHERWREVRDATKFHRMGAFGEALPDLRRRVDADLDLAGLARDKVLGAVVRLMDETLIRIGNEQYARENQSFGLTTLRHEHVEIEDDATVRFEFRAKSGKEQQVRLRDPRLAAVVHACHELPCQELFSYVDDDGRIVDVGSADVNRYLRAVTGARFTAKDFRTWGGSAVAAEVLAELGPPRSVTDAKKKIIRALDAAAARLNNTRAVCRASYVTPRVPDSYRDGSLAAAFESAEPRDRLRPAECAMLLVVR</sequence>
<evidence type="ECO:0000313" key="10">
    <source>
        <dbReference type="Proteomes" id="UP001597145"/>
    </source>
</evidence>
<dbReference type="RefSeq" id="WP_343973782.1">
    <property type="nucleotide sequence ID" value="NZ_BAAAJG010000004.1"/>
</dbReference>
<dbReference type="Gene3D" id="3.30.66.10">
    <property type="entry name" value="DNA topoisomerase I domain"/>
    <property type="match status" value="1"/>
</dbReference>
<dbReference type="EMBL" id="JBHUCP010000010">
    <property type="protein sequence ID" value="MFD1531184.1"/>
    <property type="molecule type" value="Genomic_DNA"/>
</dbReference>
<reference evidence="10" key="1">
    <citation type="journal article" date="2019" name="Int. J. Syst. Evol. Microbiol.">
        <title>The Global Catalogue of Microorganisms (GCM) 10K type strain sequencing project: providing services to taxonomists for standard genome sequencing and annotation.</title>
        <authorList>
            <consortium name="The Broad Institute Genomics Platform"/>
            <consortium name="The Broad Institute Genome Sequencing Center for Infectious Disease"/>
            <person name="Wu L."/>
            <person name="Ma J."/>
        </authorList>
    </citation>
    <scope>NUCLEOTIDE SEQUENCE [LARGE SCALE GENOMIC DNA]</scope>
    <source>
        <strain evidence="10">JCM 12165</strain>
    </source>
</reference>
<dbReference type="InterPro" id="IPR049331">
    <property type="entry name" value="Top1B_N_bact"/>
</dbReference>
<evidence type="ECO:0000256" key="2">
    <source>
        <dbReference type="ARBA" id="ARBA00006645"/>
    </source>
</evidence>
<evidence type="ECO:0000256" key="3">
    <source>
        <dbReference type="ARBA" id="ARBA00012891"/>
    </source>
</evidence>
<proteinExistence type="inferred from homology"/>
<comment type="similarity">
    <text evidence="2">Belongs to the type IB topoisomerase family.</text>
</comment>
<evidence type="ECO:0000256" key="4">
    <source>
        <dbReference type="ARBA" id="ARBA00023029"/>
    </source>
</evidence>
<feature type="domain" description="DNA topoisomerase IB N-terminal" evidence="8">
    <location>
        <begin position="40"/>
        <end position="88"/>
    </location>
</feature>
<dbReference type="Gene3D" id="3.90.15.10">
    <property type="entry name" value="Topoisomerase I, Chain A, domain 3"/>
    <property type="match status" value="1"/>
</dbReference>
<gene>
    <name evidence="9" type="ORF">ACFSCY_17245</name>
</gene>
<dbReference type="Pfam" id="PF01028">
    <property type="entry name" value="Topoisom_I"/>
    <property type="match status" value="1"/>
</dbReference>
<protein>
    <recommendedName>
        <fullName evidence="3">DNA topoisomerase</fullName>
        <ecNumber evidence="3">5.6.2.1</ecNumber>
    </recommendedName>
</protein>
<keyword evidence="6" id="KW-0413">Isomerase</keyword>
<dbReference type="Proteomes" id="UP001597145">
    <property type="component" value="Unassembled WGS sequence"/>
</dbReference>
<dbReference type="InterPro" id="IPR035447">
    <property type="entry name" value="DNA_topo_I_N_sf"/>
</dbReference>
<evidence type="ECO:0000256" key="1">
    <source>
        <dbReference type="ARBA" id="ARBA00000213"/>
    </source>
</evidence>
<dbReference type="Gene3D" id="1.10.132.120">
    <property type="match status" value="1"/>
</dbReference>
<accession>A0ABW4FLC1</accession>
<dbReference type="InterPro" id="IPR011010">
    <property type="entry name" value="DNA_brk_join_enz"/>
</dbReference>
<comment type="caution">
    <text evidence="9">The sequence shown here is derived from an EMBL/GenBank/DDBJ whole genome shotgun (WGS) entry which is preliminary data.</text>
</comment>